<keyword evidence="3" id="KW-1185">Reference proteome</keyword>
<feature type="transmembrane region" description="Helical" evidence="1">
    <location>
        <begin position="12"/>
        <end position="28"/>
    </location>
</feature>
<evidence type="ECO:0000313" key="3">
    <source>
        <dbReference type="Proteomes" id="UP000257109"/>
    </source>
</evidence>
<dbReference type="Proteomes" id="UP000257109">
    <property type="component" value="Unassembled WGS sequence"/>
</dbReference>
<protein>
    <submittedName>
        <fullName evidence="2">Uncharacterized protein</fullName>
    </submittedName>
</protein>
<name>A0A371ENL1_MUCPR</name>
<feature type="non-terminal residue" evidence="2">
    <location>
        <position position="1"/>
    </location>
</feature>
<gene>
    <name evidence="2" type="ORF">CR513_53460</name>
</gene>
<reference evidence="2" key="1">
    <citation type="submission" date="2018-05" db="EMBL/GenBank/DDBJ databases">
        <title>Draft genome of Mucuna pruriens seed.</title>
        <authorList>
            <person name="Nnadi N.E."/>
            <person name="Vos R."/>
            <person name="Hasami M.H."/>
            <person name="Devisetty U.K."/>
            <person name="Aguiy J.C."/>
        </authorList>
    </citation>
    <scope>NUCLEOTIDE SEQUENCE [LARGE SCALE GENOMIC DNA]</scope>
    <source>
        <strain evidence="2">JCA_2017</strain>
    </source>
</reference>
<sequence length="218" mass="25124">MGDMRRIFLEEFILALRIAFKLLIQYFYERMMLMDKSMIDVASGGALIDKTLVVARNLISNMTKFSVRRPTSFKVVNEPLDNTILVHHLERGIFSSRKHPTYACPTLQETNPNSAKVTRMINDELLQTFSEVEINIHILNSIKQILKYAKSLKELCMHKRKKLKGNVEIGRNVSILIKSDMLCKRSAKIDTFTIPYTIGRHINIMPSLVYKSLIYGTN</sequence>
<dbReference type="AlphaFoldDB" id="A0A371ENL1"/>
<evidence type="ECO:0000313" key="2">
    <source>
        <dbReference type="EMBL" id="RDX67637.1"/>
    </source>
</evidence>
<keyword evidence="1" id="KW-0812">Transmembrane</keyword>
<keyword evidence="1" id="KW-0472">Membrane</keyword>
<proteinExistence type="predicted"/>
<keyword evidence="1" id="KW-1133">Transmembrane helix</keyword>
<dbReference type="EMBL" id="QJKJ01012901">
    <property type="protein sequence ID" value="RDX67637.1"/>
    <property type="molecule type" value="Genomic_DNA"/>
</dbReference>
<organism evidence="2 3">
    <name type="scientific">Mucuna pruriens</name>
    <name type="common">Velvet bean</name>
    <name type="synonym">Dolichos pruriens</name>
    <dbReference type="NCBI Taxonomy" id="157652"/>
    <lineage>
        <taxon>Eukaryota</taxon>
        <taxon>Viridiplantae</taxon>
        <taxon>Streptophyta</taxon>
        <taxon>Embryophyta</taxon>
        <taxon>Tracheophyta</taxon>
        <taxon>Spermatophyta</taxon>
        <taxon>Magnoliopsida</taxon>
        <taxon>eudicotyledons</taxon>
        <taxon>Gunneridae</taxon>
        <taxon>Pentapetalae</taxon>
        <taxon>rosids</taxon>
        <taxon>fabids</taxon>
        <taxon>Fabales</taxon>
        <taxon>Fabaceae</taxon>
        <taxon>Papilionoideae</taxon>
        <taxon>50 kb inversion clade</taxon>
        <taxon>NPAAA clade</taxon>
        <taxon>indigoferoid/millettioid clade</taxon>
        <taxon>Phaseoleae</taxon>
        <taxon>Mucuna</taxon>
    </lineage>
</organism>
<evidence type="ECO:0000256" key="1">
    <source>
        <dbReference type="SAM" id="Phobius"/>
    </source>
</evidence>
<comment type="caution">
    <text evidence="2">The sequence shown here is derived from an EMBL/GenBank/DDBJ whole genome shotgun (WGS) entry which is preliminary data.</text>
</comment>
<accession>A0A371ENL1</accession>